<feature type="compositionally biased region" description="Polar residues" evidence="1">
    <location>
        <begin position="114"/>
        <end position="127"/>
    </location>
</feature>
<sequence>MPMVEESSKKFSVGDMSPSPTTSANLVKANHTHLQQQQQPYKKPVRHHVKRRSSGRVHVTKLAPMARAHALETALDDPTEPTPQRKPMKRSHSSKSLHRLSTHTTSKGNLSGFAMTTQPTSAVKQQVSPPASPTHHTTPLEVTTPNNNKPKPTASNPAFHVSHQSPAAPIAHRLNATANTPVSMDSPAADIAQSTLDLSPPASSHQAQPPLTQQQPSPLQKLQHQQQQYHHQLLQQQWLQQQQLQHQQRLPLSDPSQAIPQHAQPSEFAEAEPEEDDDPDQSHVDPWMDALDKEYQDIRHHHHPMYNSMARCMQRKEMAAQASTAHLQHRLAQLSLSPHQQRTNSSSILPTLGSLPANSSTPVHRSASQSRVSSSPSNPIAGSRKTPCKSKLERLRAHATTHPSATASTSSIPSSNSGVPYSRWTYSGILDRMFFYATG</sequence>
<feature type="compositionally biased region" description="Basic residues" evidence="1">
    <location>
        <begin position="43"/>
        <end position="59"/>
    </location>
</feature>
<evidence type="ECO:0000313" key="3">
    <source>
        <dbReference type="Proteomes" id="UP000242146"/>
    </source>
</evidence>
<feature type="compositionally biased region" description="Low complexity" evidence="1">
    <location>
        <begin position="199"/>
        <end position="228"/>
    </location>
</feature>
<evidence type="ECO:0000256" key="1">
    <source>
        <dbReference type="SAM" id="MobiDB-lite"/>
    </source>
</evidence>
<feature type="region of interest" description="Disordered" evidence="1">
    <location>
        <begin position="196"/>
        <end position="228"/>
    </location>
</feature>
<feature type="compositionally biased region" description="Low complexity" evidence="1">
    <location>
        <begin position="366"/>
        <end position="377"/>
    </location>
</feature>
<feature type="region of interest" description="Disordered" evidence="1">
    <location>
        <begin position="246"/>
        <end position="286"/>
    </location>
</feature>
<feature type="compositionally biased region" description="Polar residues" evidence="1">
    <location>
        <begin position="140"/>
        <end position="156"/>
    </location>
</feature>
<feature type="region of interest" description="Disordered" evidence="1">
    <location>
        <begin position="336"/>
        <end position="418"/>
    </location>
</feature>
<dbReference type="Proteomes" id="UP000242146">
    <property type="component" value="Unassembled WGS sequence"/>
</dbReference>
<dbReference type="STRING" id="101127.A0A1X2G4G5"/>
<dbReference type="OrthoDB" id="5430106at2759"/>
<keyword evidence="3" id="KW-1185">Reference proteome</keyword>
<proteinExistence type="predicted"/>
<comment type="caution">
    <text evidence="2">The sequence shown here is derived from an EMBL/GenBank/DDBJ whole genome shotgun (WGS) entry which is preliminary data.</text>
</comment>
<protein>
    <submittedName>
        <fullName evidence="2">Uncharacterized protein</fullName>
    </submittedName>
</protein>
<evidence type="ECO:0000313" key="2">
    <source>
        <dbReference type="EMBL" id="ORX44746.1"/>
    </source>
</evidence>
<feature type="compositionally biased region" description="Basic residues" evidence="1">
    <location>
        <begin position="86"/>
        <end position="101"/>
    </location>
</feature>
<feature type="compositionally biased region" description="Low complexity" evidence="1">
    <location>
        <begin position="398"/>
        <end position="415"/>
    </location>
</feature>
<dbReference type="AlphaFoldDB" id="A0A1X2G4G5"/>
<name>A0A1X2G4G5_9FUNG</name>
<reference evidence="2 3" key="1">
    <citation type="submission" date="2016-07" db="EMBL/GenBank/DDBJ databases">
        <title>Pervasive Adenine N6-methylation of Active Genes in Fungi.</title>
        <authorList>
            <consortium name="DOE Joint Genome Institute"/>
            <person name="Mondo S.J."/>
            <person name="Dannebaum R.O."/>
            <person name="Kuo R.C."/>
            <person name="Labutti K."/>
            <person name="Haridas S."/>
            <person name="Kuo A."/>
            <person name="Salamov A."/>
            <person name="Ahrendt S.R."/>
            <person name="Lipzen A."/>
            <person name="Sullivan W."/>
            <person name="Andreopoulos W.B."/>
            <person name="Clum A."/>
            <person name="Lindquist E."/>
            <person name="Daum C."/>
            <person name="Ramamoorthy G.K."/>
            <person name="Gryganskyi A."/>
            <person name="Culley D."/>
            <person name="Magnuson J.K."/>
            <person name="James T.Y."/>
            <person name="O'Malley M.A."/>
            <person name="Stajich J.E."/>
            <person name="Spatafora J.W."/>
            <person name="Visel A."/>
            <person name="Grigoriev I.V."/>
        </authorList>
    </citation>
    <scope>NUCLEOTIDE SEQUENCE [LARGE SCALE GENOMIC DNA]</scope>
    <source>
        <strain evidence="2 3">NRRL 3301</strain>
    </source>
</reference>
<feature type="region of interest" description="Disordered" evidence="1">
    <location>
        <begin position="1"/>
        <end position="161"/>
    </location>
</feature>
<gene>
    <name evidence="2" type="ORF">DM01DRAFT_1340277</name>
</gene>
<organism evidence="2 3">
    <name type="scientific">Hesseltinella vesiculosa</name>
    <dbReference type="NCBI Taxonomy" id="101127"/>
    <lineage>
        <taxon>Eukaryota</taxon>
        <taxon>Fungi</taxon>
        <taxon>Fungi incertae sedis</taxon>
        <taxon>Mucoromycota</taxon>
        <taxon>Mucoromycotina</taxon>
        <taxon>Mucoromycetes</taxon>
        <taxon>Mucorales</taxon>
        <taxon>Cunninghamellaceae</taxon>
        <taxon>Hesseltinella</taxon>
    </lineage>
</organism>
<feature type="compositionally biased region" description="Polar residues" evidence="1">
    <location>
        <begin position="336"/>
        <end position="349"/>
    </location>
</feature>
<accession>A0A1X2G4G5</accession>
<dbReference type="EMBL" id="MCGT01000046">
    <property type="protein sequence ID" value="ORX44746.1"/>
    <property type="molecule type" value="Genomic_DNA"/>
</dbReference>
<feature type="compositionally biased region" description="Acidic residues" evidence="1">
    <location>
        <begin position="269"/>
        <end position="279"/>
    </location>
</feature>